<evidence type="ECO:0000313" key="2">
    <source>
        <dbReference type="Proteomes" id="UP001226091"/>
    </source>
</evidence>
<proteinExistence type="predicted"/>
<sequence length="94" mass="10822">MTYSVFLNQTEINPYFLKEEAAKNGAQKVTMDFKVHSENYHAITTLLYNQTFDVDIPDRNLSFKGTITNYTASLTNLYEKDATGDFHLELMEIS</sequence>
<accession>A0ACD4R708</accession>
<organism evidence="1 2">
    <name type="scientific">Metabacillus hrfriensis</name>
    <dbReference type="NCBI Taxonomy" id="3048891"/>
    <lineage>
        <taxon>Bacteria</taxon>
        <taxon>Bacillati</taxon>
        <taxon>Bacillota</taxon>
        <taxon>Bacilli</taxon>
        <taxon>Bacillales</taxon>
        <taxon>Bacillaceae</taxon>
        <taxon>Metabacillus</taxon>
    </lineage>
</organism>
<keyword evidence="2" id="KW-1185">Reference proteome</keyword>
<reference evidence="2" key="1">
    <citation type="journal article" date="2025" name="Aquaculture">
        <title>Assessment of the bioflocculant production and safety properties of Metabacillus hrfriensis sp. nov. based on phenotypic and whole-genome sequencing analysis.</title>
        <authorList>
            <person name="Zhang R."/>
            <person name="Zhao Z."/>
            <person name="Luo L."/>
            <person name="Wang S."/>
            <person name="Guo K."/>
            <person name="Xu W."/>
        </authorList>
    </citation>
    <scope>NUCLEOTIDE SEQUENCE [LARGE SCALE GENOMIC DNA]</scope>
    <source>
        <strain evidence="2">CT-WN-B3</strain>
    </source>
</reference>
<name>A0ACD4R708_9BACI</name>
<protein>
    <submittedName>
        <fullName evidence="1">DUF3219 family protein</fullName>
    </submittedName>
</protein>
<gene>
    <name evidence="1" type="ORF">QLQ22_16285</name>
</gene>
<dbReference type="EMBL" id="CP126116">
    <property type="protein sequence ID" value="WHZ56247.1"/>
    <property type="molecule type" value="Genomic_DNA"/>
</dbReference>
<evidence type="ECO:0000313" key="1">
    <source>
        <dbReference type="EMBL" id="WHZ56247.1"/>
    </source>
</evidence>
<dbReference type="Proteomes" id="UP001226091">
    <property type="component" value="Chromosome"/>
</dbReference>